<dbReference type="OrthoDB" id="7275200at2"/>
<keyword evidence="4" id="KW-0812">Transmembrane</keyword>
<dbReference type="RefSeq" id="WP_077807521.1">
    <property type="nucleotide sequence ID" value="NZ_BJXS01000006.1"/>
</dbReference>
<evidence type="ECO:0000256" key="4">
    <source>
        <dbReference type="SAM" id="Phobius"/>
    </source>
</evidence>
<proteinExistence type="inferred from homology"/>
<gene>
    <name evidence="6" type="ORF">A0U93_11705</name>
</gene>
<dbReference type="AlphaFoldDB" id="A0A1U9KRZ9"/>
<evidence type="ECO:0000256" key="2">
    <source>
        <dbReference type="ARBA" id="ARBA00007639"/>
    </source>
</evidence>
<protein>
    <submittedName>
        <fullName evidence="6">LacI family transcriptional regulator</fullName>
    </submittedName>
</protein>
<dbReference type="KEGG" id="nch:A0U93_11705"/>
<accession>A0A1U9KRZ9</accession>
<dbReference type="EMBL" id="CP014691">
    <property type="protein sequence ID" value="AQS88489.1"/>
    <property type="molecule type" value="Genomic_DNA"/>
</dbReference>
<keyword evidence="7" id="KW-1185">Reference proteome</keyword>
<dbReference type="STRING" id="320497.A0U93_11705"/>
<dbReference type="Gene3D" id="3.40.50.2300">
    <property type="match status" value="2"/>
</dbReference>
<keyword evidence="4" id="KW-1133">Transmembrane helix</keyword>
<evidence type="ECO:0000313" key="6">
    <source>
        <dbReference type="EMBL" id="AQS88489.1"/>
    </source>
</evidence>
<feature type="transmembrane region" description="Helical" evidence="4">
    <location>
        <begin position="15"/>
        <end position="34"/>
    </location>
</feature>
<dbReference type="GO" id="GO:0030313">
    <property type="term" value="C:cell envelope"/>
    <property type="evidence" value="ECO:0007669"/>
    <property type="project" value="UniProtKB-SubCell"/>
</dbReference>
<dbReference type="Pfam" id="PF13407">
    <property type="entry name" value="Peripla_BP_4"/>
    <property type="match status" value="1"/>
</dbReference>
<dbReference type="Proteomes" id="UP000188604">
    <property type="component" value="Chromosome"/>
</dbReference>
<dbReference type="GO" id="GO:0030246">
    <property type="term" value="F:carbohydrate binding"/>
    <property type="evidence" value="ECO:0007669"/>
    <property type="project" value="UniProtKB-ARBA"/>
</dbReference>
<dbReference type="CDD" id="cd06309">
    <property type="entry name" value="PBP1_galactofuranose_YtfQ-like"/>
    <property type="match status" value="1"/>
</dbReference>
<dbReference type="InterPro" id="IPR025997">
    <property type="entry name" value="SBP_2_dom"/>
</dbReference>
<keyword evidence="3" id="KW-0732">Signal</keyword>
<comment type="similarity">
    <text evidence="2">Belongs to the bacterial solute-binding protein 2 family.</text>
</comment>
<comment type="subcellular location">
    <subcellularLocation>
        <location evidence="1">Cell envelope</location>
    </subcellularLocation>
</comment>
<keyword evidence="4" id="KW-0472">Membrane</keyword>
<organism evidence="6 7">
    <name type="scientific">Neoasaia chiangmaiensis</name>
    <dbReference type="NCBI Taxonomy" id="320497"/>
    <lineage>
        <taxon>Bacteria</taxon>
        <taxon>Pseudomonadati</taxon>
        <taxon>Pseudomonadota</taxon>
        <taxon>Alphaproteobacteria</taxon>
        <taxon>Acetobacterales</taxon>
        <taxon>Acetobacteraceae</taxon>
        <taxon>Neoasaia</taxon>
    </lineage>
</organism>
<dbReference type="PANTHER" id="PTHR46847">
    <property type="entry name" value="D-ALLOSE-BINDING PERIPLASMIC PROTEIN-RELATED"/>
    <property type="match status" value="1"/>
</dbReference>
<dbReference type="InterPro" id="IPR028082">
    <property type="entry name" value="Peripla_BP_I"/>
</dbReference>
<name>A0A1U9KRZ9_9PROT</name>
<dbReference type="SUPFAM" id="SSF53822">
    <property type="entry name" value="Periplasmic binding protein-like I"/>
    <property type="match status" value="1"/>
</dbReference>
<evidence type="ECO:0000256" key="1">
    <source>
        <dbReference type="ARBA" id="ARBA00004196"/>
    </source>
</evidence>
<feature type="domain" description="Periplasmic binding protein" evidence="5">
    <location>
        <begin position="74"/>
        <end position="326"/>
    </location>
</feature>
<reference evidence="6 7" key="1">
    <citation type="submission" date="2016-03" db="EMBL/GenBank/DDBJ databases">
        <title>Acetic acid bacteria sequencing.</title>
        <authorList>
            <person name="Brandt J."/>
            <person name="Jakob F."/>
            <person name="Vogel R.F."/>
        </authorList>
    </citation>
    <scope>NUCLEOTIDE SEQUENCE [LARGE SCALE GENOMIC DNA]</scope>
    <source>
        <strain evidence="6 7">NBRC 101099</strain>
    </source>
</reference>
<evidence type="ECO:0000313" key="7">
    <source>
        <dbReference type="Proteomes" id="UP000188604"/>
    </source>
</evidence>
<dbReference type="PANTHER" id="PTHR46847:SF3">
    <property type="entry name" value="GALACTOFURANOSE-BINDING PROTEIN YTFQ"/>
    <property type="match status" value="1"/>
</dbReference>
<evidence type="ECO:0000259" key="5">
    <source>
        <dbReference type="Pfam" id="PF13407"/>
    </source>
</evidence>
<sequence length="354" mass="37055">MSVTGFACRGSFRRIILNGVAGFLIGTIGIPMASAQSTSSGAQNGVGSQATCVNPHPQHESLSGMLVGFSQSENEQNPFRAAETASVKEAAKAAGVSRLLYTNANDSQAKQVADIQSMIAQGAKAIIVAPLNATGLQPALEQAASRHIPVVTIDRATAGTPCQHFISFLGSDFVKQGQRAAQAMADATGGKAKIVEIQGAYGNSVETQRTDGFATGLKKHAGLTLLAAQTGNWSATDAQRVMEQLLLAHPDVNALYTHADVMALGAIRAIQQSGRQPGHDVRIVSIDGTRAIVEMIAKGQVQADIETNPRFGPKAFDALKAWFNGEKVPQTITMTDALYTKANAAEALKSGAPY</sequence>
<evidence type="ECO:0000256" key="3">
    <source>
        <dbReference type="ARBA" id="ARBA00022729"/>
    </source>
</evidence>